<dbReference type="Gene3D" id="3.30.565.10">
    <property type="entry name" value="Histidine kinase-like ATPase, C-terminal domain"/>
    <property type="match status" value="1"/>
</dbReference>
<dbReference type="SMART" id="SM00387">
    <property type="entry name" value="HATPase_c"/>
    <property type="match status" value="1"/>
</dbReference>
<dbReference type="InterPro" id="IPR000700">
    <property type="entry name" value="PAS-assoc_C"/>
</dbReference>
<dbReference type="PANTHER" id="PTHR43304">
    <property type="entry name" value="PHYTOCHROME-LIKE PROTEIN CPH1"/>
    <property type="match status" value="1"/>
</dbReference>
<evidence type="ECO:0000256" key="1">
    <source>
        <dbReference type="ARBA" id="ARBA00000085"/>
    </source>
</evidence>
<sequence length="395" mass="44281">MTFDKPAQCEASRHYLEQELNDLLQNDLEAWRFIQRGSLDGVWYWNIENPNDEWMSPEFWQTLGIDPKTRQHSPAEWQDIINKDDLAVALDNFKKHCADSSHPYDQIVRYRHADGSTVWVRCRGIAVRDKKGRAIRMLGAHNDVTSLKRAEQRALEAESRKLRLATDEMQALAYSLAHDLKAPVQTSRRLVEEVLRDGDTLDEEQIDLLGHAFATMGRMQTLVDDVLNFATLAKGDAQISMVNVREVAEEVRGDFRAMIDDTGAEVVIDPLPVILAARTQIRLLLQNLIANAIKYRRPGVPPVVRVSTGEATSHSVCITVTDNGIGVPKAYRQRIFDMFSRLHRHDDIPGSGLGLALCARIAVMHGGSIAVQSGQGEGSCFAVTLPIEDHRRDSA</sequence>
<dbReference type="SUPFAM" id="SSF55785">
    <property type="entry name" value="PYP-like sensor domain (PAS domain)"/>
    <property type="match status" value="1"/>
</dbReference>
<dbReference type="EMBL" id="JACIEJ010000017">
    <property type="protein sequence ID" value="MBB3988177.1"/>
    <property type="molecule type" value="Genomic_DNA"/>
</dbReference>
<dbReference type="Pfam" id="PF08447">
    <property type="entry name" value="PAS_3"/>
    <property type="match status" value="1"/>
</dbReference>
<dbReference type="PROSITE" id="PS50113">
    <property type="entry name" value="PAC"/>
    <property type="match status" value="1"/>
</dbReference>
<dbReference type="SUPFAM" id="SSF55874">
    <property type="entry name" value="ATPase domain of HSP90 chaperone/DNA topoisomerase II/histidine kinase"/>
    <property type="match status" value="1"/>
</dbReference>
<dbReference type="GO" id="GO:0000155">
    <property type="term" value="F:phosphorelay sensor kinase activity"/>
    <property type="evidence" value="ECO:0007669"/>
    <property type="project" value="InterPro"/>
</dbReference>
<dbReference type="Pfam" id="PF02518">
    <property type="entry name" value="HATPase_c"/>
    <property type="match status" value="1"/>
</dbReference>
<feature type="domain" description="Histidine kinase" evidence="6">
    <location>
        <begin position="175"/>
        <end position="389"/>
    </location>
</feature>
<gene>
    <name evidence="8" type="ORF">GGQ68_004533</name>
</gene>
<dbReference type="InterPro" id="IPR001610">
    <property type="entry name" value="PAC"/>
</dbReference>
<keyword evidence="4" id="KW-0808">Transferase</keyword>
<dbReference type="CDD" id="cd00082">
    <property type="entry name" value="HisKA"/>
    <property type="match status" value="1"/>
</dbReference>
<comment type="catalytic activity">
    <reaction evidence="1">
        <text>ATP + protein L-histidine = ADP + protein N-phospho-L-histidine.</text>
        <dbReference type="EC" id="2.7.13.3"/>
    </reaction>
</comment>
<dbReference type="SUPFAM" id="SSF47384">
    <property type="entry name" value="Homodimeric domain of signal transducing histidine kinase"/>
    <property type="match status" value="1"/>
</dbReference>
<dbReference type="PANTHER" id="PTHR43304:SF1">
    <property type="entry name" value="PAC DOMAIN-CONTAINING PROTEIN"/>
    <property type="match status" value="1"/>
</dbReference>
<dbReference type="PROSITE" id="PS50109">
    <property type="entry name" value="HIS_KIN"/>
    <property type="match status" value="1"/>
</dbReference>
<dbReference type="InterPro" id="IPR013655">
    <property type="entry name" value="PAS_fold_3"/>
</dbReference>
<dbReference type="AlphaFoldDB" id="A0A7W6DSH4"/>
<dbReference type="Gene3D" id="1.10.287.130">
    <property type="match status" value="1"/>
</dbReference>
<dbReference type="CDD" id="cd00130">
    <property type="entry name" value="PAS"/>
    <property type="match status" value="1"/>
</dbReference>
<dbReference type="NCBIfam" id="TIGR00229">
    <property type="entry name" value="sensory_box"/>
    <property type="match status" value="1"/>
</dbReference>
<evidence type="ECO:0000259" key="7">
    <source>
        <dbReference type="PROSITE" id="PS50113"/>
    </source>
</evidence>
<evidence type="ECO:0000256" key="3">
    <source>
        <dbReference type="ARBA" id="ARBA00022553"/>
    </source>
</evidence>
<comment type="caution">
    <text evidence="8">The sequence shown here is derived from an EMBL/GenBank/DDBJ whole genome shotgun (WGS) entry which is preliminary data.</text>
</comment>
<dbReference type="InterPro" id="IPR036097">
    <property type="entry name" value="HisK_dim/P_sf"/>
</dbReference>
<accession>A0A7W6DSH4</accession>
<dbReference type="InterPro" id="IPR035965">
    <property type="entry name" value="PAS-like_dom_sf"/>
</dbReference>
<keyword evidence="3" id="KW-0597">Phosphoprotein</keyword>
<organism evidence="8 9">
    <name type="scientific">Sagittula marina</name>
    <dbReference type="NCBI Taxonomy" id="943940"/>
    <lineage>
        <taxon>Bacteria</taxon>
        <taxon>Pseudomonadati</taxon>
        <taxon>Pseudomonadota</taxon>
        <taxon>Alphaproteobacteria</taxon>
        <taxon>Rhodobacterales</taxon>
        <taxon>Roseobacteraceae</taxon>
        <taxon>Sagittula</taxon>
    </lineage>
</organism>
<evidence type="ECO:0000259" key="6">
    <source>
        <dbReference type="PROSITE" id="PS50109"/>
    </source>
</evidence>
<dbReference type="InterPro" id="IPR000014">
    <property type="entry name" value="PAS"/>
</dbReference>
<dbReference type="FunFam" id="3.30.565.10:FF:000006">
    <property type="entry name" value="Sensor histidine kinase WalK"/>
    <property type="match status" value="1"/>
</dbReference>
<reference evidence="8 9" key="1">
    <citation type="submission" date="2020-08" db="EMBL/GenBank/DDBJ databases">
        <title>Genomic Encyclopedia of Type Strains, Phase IV (KMG-IV): sequencing the most valuable type-strain genomes for metagenomic binning, comparative biology and taxonomic classification.</title>
        <authorList>
            <person name="Goeker M."/>
        </authorList>
    </citation>
    <scope>NUCLEOTIDE SEQUENCE [LARGE SCALE GENOMIC DNA]</scope>
    <source>
        <strain evidence="8 9">DSM 102235</strain>
    </source>
</reference>
<dbReference type="InterPro" id="IPR052162">
    <property type="entry name" value="Sensor_kinase/Photoreceptor"/>
</dbReference>
<dbReference type="InterPro" id="IPR036890">
    <property type="entry name" value="HATPase_C_sf"/>
</dbReference>
<feature type="domain" description="PAC" evidence="7">
    <location>
        <begin position="104"/>
        <end position="156"/>
    </location>
</feature>
<evidence type="ECO:0000256" key="4">
    <source>
        <dbReference type="ARBA" id="ARBA00022679"/>
    </source>
</evidence>
<dbReference type="PRINTS" id="PR00344">
    <property type="entry name" value="BCTRLSENSOR"/>
</dbReference>
<dbReference type="EC" id="2.7.13.3" evidence="2"/>
<evidence type="ECO:0000256" key="2">
    <source>
        <dbReference type="ARBA" id="ARBA00012438"/>
    </source>
</evidence>
<dbReference type="Proteomes" id="UP000541426">
    <property type="component" value="Unassembled WGS sequence"/>
</dbReference>
<dbReference type="InterPro" id="IPR003594">
    <property type="entry name" value="HATPase_dom"/>
</dbReference>
<dbReference type="InterPro" id="IPR003661">
    <property type="entry name" value="HisK_dim/P_dom"/>
</dbReference>
<dbReference type="InterPro" id="IPR004358">
    <property type="entry name" value="Sig_transdc_His_kin-like_C"/>
</dbReference>
<keyword evidence="5" id="KW-0418">Kinase</keyword>
<keyword evidence="9" id="KW-1185">Reference proteome</keyword>
<dbReference type="RefSeq" id="WP_344716807.1">
    <property type="nucleotide sequence ID" value="NZ_BAABBZ010000016.1"/>
</dbReference>
<dbReference type="InterPro" id="IPR005467">
    <property type="entry name" value="His_kinase_dom"/>
</dbReference>
<proteinExistence type="predicted"/>
<evidence type="ECO:0000313" key="8">
    <source>
        <dbReference type="EMBL" id="MBB3988177.1"/>
    </source>
</evidence>
<dbReference type="Gene3D" id="3.30.450.20">
    <property type="entry name" value="PAS domain"/>
    <property type="match status" value="1"/>
</dbReference>
<evidence type="ECO:0000256" key="5">
    <source>
        <dbReference type="ARBA" id="ARBA00022777"/>
    </source>
</evidence>
<evidence type="ECO:0000313" key="9">
    <source>
        <dbReference type="Proteomes" id="UP000541426"/>
    </source>
</evidence>
<dbReference type="SMART" id="SM00086">
    <property type="entry name" value="PAC"/>
    <property type="match status" value="1"/>
</dbReference>
<protein>
    <recommendedName>
        <fullName evidence="2">histidine kinase</fullName>
        <ecNumber evidence="2">2.7.13.3</ecNumber>
    </recommendedName>
</protein>
<name>A0A7W6DSH4_9RHOB</name>